<keyword evidence="1" id="KW-0732">Signal</keyword>
<evidence type="ECO:0000313" key="3">
    <source>
        <dbReference type="Proteomes" id="UP000002945"/>
    </source>
</evidence>
<gene>
    <name evidence="2" type="ORF">KAOT1_14217</name>
</gene>
<sequence>MKSLKLLPIALLLLYSSSMLAQMSGAPREFESTSQVYDELRKFLNTKQKDAYEIDWDNVKGSPYLNEKYKLAKFFIGNKSYGNVMMRYNTYSDEIELFTEDGKEMEALMKVENSRLTFEDKTLKLFTYKDEDGYEQQGYFLVLNNEKEPKLLLKKKCVFSPNEKALTANQADRAAKFTQYDYFYIVKEGKLIQVDPKKKAVVKLFPEKGSEIKKYIKSERLKLKRQKDFAKLVDYIATL</sequence>
<comment type="caution">
    <text evidence="2">The sequence shown here is derived from an EMBL/GenBank/DDBJ whole genome shotgun (WGS) entry which is preliminary data.</text>
</comment>
<dbReference type="STRING" id="391587.KAOT1_14217"/>
<name>A9DKQ8_9FLAO</name>
<dbReference type="RefSeq" id="WP_007095392.1">
    <property type="nucleotide sequence ID" value="NZ_CP142125.1"/>
</dbReference>
<feature type="chain" id="PRO_5002736607" evidence="1">
    <location>
        <begin position="22"/>
        <end position="239"/>
    </location>
</feature>
<organism evidence="2 3">
    <name type="scientific">Kordia algicida OT-1</name>
    <dbReference type="NCBI Taxonomy" id="391587"/>
    <lineage>
        <taxon>Bacteria</taxon>
        <taxon>Pseudomonadati</taxon>
        <taxon>Bacteroidota</taxon>
        <taxon>Flavobacteriia</taxon>
        <taxon>Flavobacteriales</taxon>
        <taxon>Flavobacteriaceae</taxon>
        <taxon>Kordia</taxon>
    </lineage>
</organism>
<keyword evidence="3" id="KW-1185">Reference proteome</keyword>
<dbReference type="OrthoDB" id="1432123at2"/>
<proteinExistence type="predicted"/>
<dbReference type="EMBL" id="ABIB01000001">
    <property type="protein sequence ID" value="EDP98379.1"/>
    <property type="molecule type" value="Genomic_DNA"/>
</dbReference>
<accession>A9DKQ8</accession>
<protein>
    <submittedName>
        <fullName evidence="2">Uncharacterized protein</fullName>
    </submittedName>
</protein>
<dbReference type="HOGENOM" id="CLU_1159878_0_0_10"/>
<evidence type="ECO:0000256" key="1">
    <source>
        <dbReference type="SAM" id="SignalP"/>
    </source>
</evidence>
<dbReference type="eggNOG" id="ENOG50333JQ">
    <property type="taxonomic scope" value="Bacteria"/>
</dbReference>
<reference evidence="2 3" key="1">
    <citation type="journal article" date="2011" name="J. Bacteriol.">
        <title>Genome sequence of the algicidal bacterium Kordia algicida OT-1.</title>
        <authorList>
            <person name="Lee H.S."/>
            <person name="Kang S.G."/>
            <person name="Kwon K.K."/>
            <person name="Lee J.H."/>
            <person name="Kim S.J."/>
        </authorList>
    </citation>
    <scope>NUCLEOTIDE SEQUENCE [LARGE SCALE GENOMIC DNA]</scope>
    <source>
        <strain evidence="2 3">OT-1</strain>
    </source>
</reference>
<evidence type="ECO:0000313" key="2">
    <source>
        <dbReference type="EMBL" id="EDP98379.1"/>
    </source>
</evidence>
<dbReference type="AlphaFoldDB" id="A9DKQ8"/>
<feature type="signal peptide" evidence="1">
    <location>
        <begin position="1"/>
        <end position="21"/>
    </location>
</feature>
<dbReference type="Proteomes" id="UP000002945">
    <property type="component" value="Unassembled WGS sequence"/>
</dbReference>